<evidence type="ECO:0000259" key="3">
    <source>
        <dbReference type="Pfam" id="PF00930"/>
    </source>
</evidence>
<dbReference type="GO" id="GO:0008239">
    <property type="term" value="F:dipeptidyl-peptidase activity"/>
    <property type="evidence" value="ECO:0007669"/>
    <property type="project" value="TreeGrafter"/>
</dbReference>
<proteinExistence type="predicted"/>
<accession>A0A383TVH4</accession>
<feature type="domain" description="Dipeptidylpeptidase IV N-terminal" evidence="3">
    <location>
        <begin position="118"/>
        <end position="430"/>
    </location>
</feature>
<keyword evidence="1" id="KW-0732">Signal</keyword>
<dbReference type="Pfam" id="PF00930">
    <property type="entry name" value="DPPIV_N"/>
    <property type="match status" value="1"/>
</dbReference>
<dbReference type="InterPro" id="IPR050278">
    <property type="entry name" value="Serine_Prot_S9B/DPPIV"/>
</dbReference>
<dbReference type="InterPro" id="IPR029058">
    <property type="entry name" value="AB_hydrolase_fold"/>
</dbReference>
<dbReference type="AlphaFoldDB" id="A0A383TVH4"/>
<organism evidence="4 5">
    <name type="scientific">Candidatus Ornithobacterium hominis</name>
    <dbReference type="NCBI Taxonomy" id="2497989"/>
    <lineage>
        <taxon>Bacteria</taxon>
        <taxon>Pseudomonadati</taxon>
        <taxon>Bacteroidota</taxon>
        <taxon>Flavobacteriia</taxon>
        <taxon>Flavobacteriales</taxon>
        <taxon>Weeksellaceae</taxon>
        <taxon>Ornithobacterium</taxon>
    </lineage>
</organism>
<dbReference type="EMBL" id="UNSC01000002">
    <property type="protein sequence ID" value="SZD71555.1"/>
    <property type="molecule type" value="Genomic_DNA"/>
</dbReference>
<evidence type="ECO:0000313" key="4">
    <source>
        <dbReference type="EMBL" id="SZD71555.1"/>
    </source>
</evidence>
<dbReference type="PANTHER" id="PTHR11731:SF193">
    <property type="entry name" value="DIPEPTIDYL PEPTIDASE 9"/>
    <property type="match status" value="1"/>
</dbReference>
<sequence length="715" mass="81827">MNFHKNKFSGMKNVFFTLILLGSFLSAQQKELSISDAVMGYYNGLYPLGVENLNWVQNSNRYYYTDDDKLIIVDADKENPNKEITLAEFQKRFPKLNRIPSMKNFDEENFTIQSGEFLSVINLNNGQSQTINLSQNYENIDFSPKSKAVAFTVDNGLYIKKFDNQTLVVKESKDKNIISGQAIHRSEYGIHKGTFWSPEGNYLAFYEKDETQVTDYPLVDIDTTPARLKNIKYPMAGQGSEKAKVGIYDLKNKKLIYLDINTEDEHYLTNLGWSPDEKYILLAEINRATTRFDFNLYDAKSGKKIRTIFSEENERWVEPEHTSFFIPSRKNEFLFISQRDGFNNIYHYNINGKLIQQLTKVKWVIKDILGFNGNEVIFEGTGEDGRENHIYKVNLKSKKITNLTPETGTHQAVLNDNGTYLIDSYSSYDVAGITQIVNVKTGARKLINQAENPLKEYKLGEIDPVEILAADGKTKLYANLIKPANFDENKKYPVLVYVYGGPHAQLVTNSFLGGTDMWFSAFATQEDYLVFTLDNRGSAYRGFEFESVIHRQLGENEIQDQMKGVEYLKSLKYVDSSRMAVYGWSFGGFMASSLMLKKPGVFTTGVAGGPVTDWSLYEVMYGERYMDTPQENPEGYQNSNLANHITNLKGKLMLITGSIDNVVVPQHSLRMMQEAVTKNIPIDFFEYPMHEHNVYGYDRIHLIEKIASYITTNNQ</sequence>
<keyword evidence="5" id="KW-1185">Reference proteome</keyword>
<feature type="domain" description="Peptidase S9 prolyl oligopeptidase catalytic" evidence="2">
    <location>
        <begin position="520"/>
        <end position="711"/>
    </location>
</feature>
<dbReference type="Proteomes" id="UP000262142">
    <property type="component" value="Unassembled WGS sequence"/>
</dbReference>
<protein>
    <submittedName>
        <fullName evidence="4">Prolyl tripeptidyl peptidase</fullName>
        <ecNumber evidence="4">3.4.14.12</ecNumber>
    </submittedName>
</protein>
<dbReference type="RefSeq" id="WP_245952917.1">
    <property type="nucleotide sequence ID" value="NZ_UNSC01000002.1"/>
</dbReference>
<reference evidence="4 5" key="1">
    <citation type="submission" date="2018-09" db="EMBL/GenBank/DDBJ databases">
        <authorList>
            <consortium name="Pathogen Informatics"/>
        </authorList>
    </citation>
    <scope>NUCLEOTIDE SEQUENCE [LARGE SCALE GENOMIC DNA]</scope>
    <source>
        <strain evidence="4 5">OH-22767</strain>
    </source>
</reference>
<dbReference type="Gene3D" id="2.140.10.30">
    <property type="entry name" value="Dipeptidylpeptidase IV, N-terminal domain"/>
    <property type="match status" value="1"/>
</dbReference>
<dbReference type="Pfam" id="PF00326">
    <property type="entry name" value="Peptidase_S9"/>
    <property type="match status" value="1"/>
</dbReference>
<dbReference type="PANTHER" id="PTHR11731">
    <property type="entry name" value="PROTEASE FAMILY S9B,C DIPEPTIDYL-PEPTIDASE IV-RELATED"/>
    <property type="match status" value="1"/>
</dbReference>
<keyword evidence="4" id="KW-0378">Hydrolase</keyword>
<dbReference type="InterPro" id="IPR002469">
    <property type="entry name" value="Peptidase_S9B_N"/>
</dbReference>
<dbReference type="InterPro" id="IPR001375">
    <property type="entry name" value="Peptidase_S9_cat"/>
</dbReference>
<dbReference type="EC" id="3.4.14.12" evidence="4"/>
<dbReference type="SUPFAM" id="SSF53474">
    <property type="entry name" value="alpha/beta-Hydrolases"/>
    <property type="match status" value="1"/>
</dbReference>
<feature type="signal peptide" evidence="1">
    <location>
        <begin position="1"/>
        <end position="27"/>
    </location>
</feature>
<dbReference type="GO" id="GO:0008236">
    <property type="term" value="F:serine-type peptidase activity"/>
    <property type="evidence" value="ECO:0007669"/>
    <property type="project" value="InterPro"/>
</dbReference>
<dbReference type="SUPFAM" id="SSF82171">
    <property type="entry name" value="DPP6 N-terminal domain-like"/>
    <property type="match status" value="1"/>
</dbReference>
<evidence type="ECO:0000256" key="1">
    <source>
        <dbReference type="SAM" id="SignalP"/>
    </source>
</evidence>
<dbReference type="Gene3D" id="3.40.50.1820">
    <property type="entry name" value="alpha/beta hydrolase"/>
    <property type="match status" value="1"/>
</dbReference>
<evidence type="ECO:0000313" key="5">
    <source>
        <dbReference type="Proteomes" id="UP000262142"/>
    </source>
</evidence>
<evidence type="ECO:0000259" key="2">
    <source>
        <dbReference type="Pfam" id="PF00326"/>
    </source>
</evidence>
<name>A0A383TVH4_9FLAO</name>
<gene>
    <name evidence="4" type="primary">ptpA_3</name>
    <name evidence="4" type="ORF">SAMEA104719789_00604</name>
</gene>
<dbReference type="GO" id="GO:0006508">
    <property type="term" value="P:proteolysis"/>
    <property type="evidence" value="ECO:0007669"/>
    <property type="project" value="InterPro"/>
</dbReference>
<feature type="chain" id="PRO_5016946301" evidence="1">
    <location>
        <begin position="28"/>
        <end position="715"/>
    </location>
</feature>